<dbReference type="VEuPathDB" id="MicrosporidiaDB:CWI39_0493p0010"/>
<keyword evidence="9" id="KW-0547">Nucleotide-binding</keyword>
<comment type="catalytic activity">
    <reaction evidence="14">
        <text>beta-D-fructose 6-phosphate + ATP = beta-D-fructose 1,6-bisphosphate + ADP + H(+)</text>
        <dbReference type="Rhea" id="RHEA:16109"/>
        <dbReference type="ChEBI" id="CHEBI:15378"/>
        <dbReference type="ChEBI" id="CHEBI:30616"/>
        <dbReference type="ChEBI" id="CHEBI:32966"/>
        <dbReference type="ChEBI" id="CHEBI:57634"/>
        <dbReference type="ChEBI" id="CHEBI:456216"/>
        <dbReference type="EC" id="2.7.1.11"/>
    </reaction>
</comment>
<evidence type="ECO:0000256" key="4">
    <source>
        <dbReference type="ARBA" id="ARBA00012055"/>
    </source>
</evidence>
<proteinExistence type="predicted"/>
<keyword evidence="13" id="KW-0324">Glycolysis</keyword>
<dbReference type="InterPro" id="IPR000023">
    <property type="entry name" value="Phosphofructokinase_dom"/>
</dbReference>
<evidence type="ECO:0000256" key="10">
    <source>
        <dbReference type="ARBA" id="ARBA00022777"/>
    </source>
</evidence>
<comment type="subcellular location">
    <subcellularLocation>
        <location evidence="2">Cytoplasm</location>
    </subcellularLocation>
</comment>
<dbReference type="GO" id="GO:0061621">
    <property type="term" value="P:canonical glycolysis"/>
    <property type="evidence" value="ECO:0007669"/>
    <property type="project" value="TreeGrafter"/>
</dbReference>
<accession>A0A4Q9LEL3</accession>
<evidence type="ECO:0000256" key="7">
    <source>
        <dbReference type="ARBA" id="ARBA00022679"/>
    </source>
</evidence>
<evidence type="ECO:0000256" key="2">
    <source>
        <dbReference type="ARBA" id="ARBA00004496"/>
    </source>
</evidence>
<comment type="pathway">
    <text evidence="3">Carbohydrate degradation; glycolysis; D-glyceraldehyde 3-phosphate and glycerone phosphate from D-glucose: step 3/4.</text>
</comment>
<keyword evidence="11" id="KW-0067">ATP-binding</keyword>
<keyword evidence="10 16" id="KW-0418">Kinase</keyword>
<dbReference type="GO" id="GO:0006002">
    <property type="term" value="P:fructose 6-phosphate metabolic process"/>
    <property type="evidence" value="ECO:0007669"/>
    <property type="project" value="InterPro"/>
</dbReference>
<comment type="cofactor">
    <cofactor evidence="1">
        <name>Mg(2+)</name>
        <dbReference type="ChEBI" id="CHEBI:18420"/>
    </cofactor>
</comment>
<evidence type="ECO:0000256" key="8">
    <source>
        <dbReference type="ARBA" id="ARBA00022723"/>
    </source>
</evidence>
<dbReference type="InterPro" id="IPR035966">
    <property type="entry name" value="PKF_sf"/>
</dbReference>
<dbReference type="GO" id="GO:0005524">
    <property type="term" value="F:ATP binding"/>
    <property type="evidence" value="ECO:0007669"/>
    <property type="project" value="UniProtKB-KW"/>
</dbReference>
<evidence type="ECO:0000313" key="17">
    <source>
        <dbReference type="Proteomes" id="UP000293045"/>
    </source>
</evidence>
<evidence type="ECO:0000256" key="12">
    <source>
        <dbReference type="ARBA" id="ARBA00022842"/>
    </source>
</evidence>
<evidence type="ECO:0000259" key="15">
    <source>
        <dbReference type="Pfam" id="PF00365"/>
    </source>
</evidence>
<dbReference type="AlphaFoldDB" id="A0A4Q9LEL3"/>
<dbReference type="GO" id="GO:0030388">
    <property type="term" value="P:fructose 1,6-bisphosphate metabolic process"/>
    <property type="evidence" value="ECO:0007669"/>
    <property type="project" value="TreeGrafter"/>
</dbReference>
<dbReference type="Gene3D" id="3.40.50.460">
    <property type="entry name" value="Phosphofructokinase domain"/>
    <property type="match status" value="2"/>
</dbReference>
<evidence type="ECO:0000256" key="5">
    <source>
        <dbReference type="ARBA" id="ARBA00022490"/>
    </source>
</evidence>
<dbReference type="UniPathway" id="UPA00109">
    <property type="reaction ID" value="UER00182"/>
</dbReference>
<dbReference type="EC" id="2.7.1.11" evidence="4"/>
<comment type="caution">
    <text evidence="16">The sequence shown here is derived from an EMBL/GenBank/DDBJ whole genome shotgun (WGS) entry which is preliminary data.</text>
</comment>
<evidence type="ECO:0000256" key="11">
    <source>
        <dbReference type="ARBA" id="ARBA00022840"/>
    </source>
</evidence>
<evidence type="ECO:0000256" key="13">
    <source>
        <dbReference type="ARBA" id="ARBA00023152"/>
    </source>
</evidence>
<dbReference type="Gene3D" id="3.40.50.450">
    <property type="match status" value="2"/>
</dbReference>
<keyword evidence="7" id="KW-0808">Transferase</keyword>
<dbReference type="PRINTS" id="PR00476">
    <property type="entry name" value="PHFRCTKINASE"/>
</dbReference>
<name>A0A4Q9LEL3_9MICR</name>
<sequence>MDIDIDKFTIKNSEITEKSGTIYTKLGLKVEISPGELKIYSTKDSVIKSVGKNIHIHIRSIRILESIIEEGFCSKDVHHTMPLEFIDDLGNTITTNYIPIKNRLNIAILTSGGDAPGMNPAIRAIVRTGIKWNAKIFGVLYGYEGLINDKIIEMNWDEVNNHNTMGGTCLFSARSTDFSHPDGRKLATLNLVKRKITGLIILGGDGSLAGGYALFSEFRSNIEILMKEGKLPINTQTYDLKLIGVPASIDNDISYSDATLGSDSALHRVIESVDNLSSTMISHQRAFVIEVMGRNCGWIAMMSSFATGADYVFLPEVPDPKWKKSIVDSINTVKHCGKRGIFVVISEGAVDENGVLIKAETVKQIIEKETNMETRVLKLGHTQRGGAPSAYDRILGTVLGCKTIEHLLSKPVGPPVIVSIIDGEYKFTELSKVIKRNNEIKNYIKNKDFENLLSIRGTFFKRCYLLNQQLRLKNEKSDSKKKIAILHEGKRAAGMNTALNAIIQYGISLSKDIYVIHEGFGGILKNMITKGENYEFYTSMNSGGSVIGTSMCTDIDCKKIYKKLKESKITSLIVIGGSGSLKIVNNLKNMNHKRKDTPMDFVIIPATISNNMPGTDISIGSDTALNCISIASDLLRLSSVSMNKSVFVVEVQGDRCGYLALMGAIAAGAFENFIPERKYKMSHLSDTAERLKVKFKSGHRHGVVLIRNEKTFQAVSTDSFSKMLKADSQGLFDTRFSVLGHLQSGGNPSPIDRVNAIILGIKALDIILGTDKENIIKGSRKPVVGILGLKGQGLVFTPLEECITKFDFTNKRDKNPTWMHFSNICRSIE</sequence>
<keyword evidence="8" id="KW-0479">Metal-binding</keyword>
<dbReference type="InterPro" id="IPR022953">
    <property type="entry name" value="ATP_PFK"/>
</dbReference>
<dbReference type="GO" id="GO:0048029">
    <property type="term" value="F:monosaccharide binding"/>
    <property type="evidence" value="ECO:0007669"/>
    <property type="project" value="TreeGrafter"/>
</dbReference>
<dbReference type="GO" id="GO:0003872">
    <property type="term" value="F:6-phosphofructokinase activity"/>
    <property type="evidence" value="ECO:0007669"/>
    <property type="project" value="UniProtKB-EC"/>
</dbReference>
<dbReference type="GO" id="GO:0042802">
    <property type="term" value="F:identical protein binding"/>
    <property type="evidence" value="ECO:0007669"/>
    <property type="project" value="TreeGrafter"/>
</dbReference>
<reference evidence="16 17" key="1">
    <citation type="submission" date="2017-12" db="EMBL/GenBank/DDBJ databases">
        <authorList>
            <person name="Pombert J.-F."/>
            <person name="Haag K.L."/>
            <person name="Ebert D."/>
        </authorList>
    </citation>
    <scope>NUCLEOTIDE SEQUENCE [LARGE SCALE GENOMIC DNA]</scope>
    <source>
        <strain evidence="16">IL-BN-2</strain>
    </source>
</reference>
<evidence type="ECO:0000256" key="6">
    <source>
        <dbReference type="ARBA" id="ARBA00022533"/>
    </source>
</evidence>
<feature type="domain" description="Phosphofructokinase" evidence="15">
    <location>
        <begin position="105"/>
        <end position="406"/>
    </location>
</feature>
<dbReference type="SUPFAM" id="SSF53784">
    <property type="entry name" value="Phosphofructokinase"/>
    <property type="match status" value="2"/>
</dbReference>
<dbReference type="PANTHER" id="PTHR13697:SF4">
    <property type="entry name" value="ATP-DEPENDENT 6-PHOSPHOFRUCTOKINASE"/>
    <property type="match status" value="1"/>
</dbReference>
<evidence type="ECO:0000256" key="9">
    <source>
        <dbReference type="ARBA" id="ARBA00022741"/>
    </source>
</evidence>
<dbReference type="GO" id="GO:0016208">
    <property type="term" value="F:AMP binding"/>
    <property type="evidence" value="ECO:0007669"/>
    <property type="project" value="TreeGrafter"/>
</dbReference>
<organism evidence="16 17">
    <name type="scientific">Hamiltosporidium magnivora</name>
    <dbReference type="NCBI Taxonomy" id="148818"/>
    <lineage>
        <taxon>Eukaryota</taxon>
        <taxon>Fungi</taxon>
        <taxon>Fungi incertae sedis</taxon>
        <taxon>Microsporidia</taxon>
        <taxon>Dubosqiidae</taxon>
        <taxon>Hamiltosporidium</taxon>
    </lineage>
</organism>
<evidence type="ECO:0000256" key="3">
    <source>
        <dbReference type="ARBA" id="ARBA00004679"/>
    </source>
</evidence>
<gene>
    <name evidence="16" type="ORF">CWI39_0493p0010</name>
</gene>
<dbReference type="Proteomes" id="UP000293045">
    <property type="component" value="Unassembled WGS sequence"/>
</dbReference>
<evidence type="ECO:0000313" key="16">
    <source>
        <dbReference type="EMBL" id="TBU06439.1"/>
    </source>
</evidence>
<keyword evidence="12" id="KW-0460">Magnesium</keyword>
<protein>
    <recommendedName>
        <fullName evidence="4">6-phosphofructokinase</fullName>
        <ecNumber evidence="4">2.7.1.11</ecNumber>
    </recommendedName>
</protein>
<dbReference type="GO" id="GO:0070095">
    <property type="term" value="F:fructose-6-phosphate binding"/>
    <property type="evidence" value="ECO:0007669"/>
    <property type="project" value="TreeGrafter"/>
</dbReference>
<dbReference type="Pfam" id="PF00365">
    <property type="entry name" value="PFK"/>
    <property type="match status" value="2"/>
</dbReference>
<dbReference type="VEuPathDB" id="MicrosporidiaDB:CWI36_0015p0060"/>
<dbReference type="EMBL" id="PIXR01000493">
    <property type="protein sequence ID" value="TBU06439.1"/>
    <property type="molecule type" value="Genomic_DNA"/>
</dbReference>
<dbReference type="InterPro" id="IPR015912">
    <property type="entry name" value="Phosphofructokinase_CS"/>
</dbReference>
<dbReference type="PROSITE" id="PS00433">
    <property type="entry name" value="PHOSPHOFRUCTOKINASE"/>
    <property type="match status" value="1"/>
</dbReference>
<keyword evidence="6" id="KW-0021">Allosteric enzyme</keyword>
<dbReference type="GO" id="GO:0046872">
    <property type="term" value="F:metal ion binding"/>
    <property type="evidence" value="ECO:0007669"/>
    <property type="project" value="UniProtKB-KW"/>
</dbReference>
<feature type="domain" description="Phosphofructokinase" evidence="15">
    <location>
        <begin position="482"/>
        <end position="767"/>
    </location>
</feature>
<dbReference type="GO" id="GO:0005945">
    <property type="term" value="C:6-phosphofructokinase complex"/>
    <property type="evidence" value="ECO:0007669"/>
    <property type="project" value="TreeGrafter"/>
</dbReference>
<dbReference type="FunFam" id="3.40.50.460:FF:000002">
    <property type="entry name" value="ATP-dependent 6-phosphofructokinase"/>
    <property type="match status" value="1"/>
</dbReference>
<evidence type="ECO:0000256" key="14">
    <source>
        <dbReference type="ARBA" id="ARBA00048070"/>
    </source>
</evidence>
<evidence type="ECO:0000256" key="1">
    <source>
        <dbReference type="ARBA" id="ARBA00001946"/>
    </source>
</evidence>
<keyword evidence="5" id="KW-0963">Cytoplasm</keyword>
<dbReference type="PANTHER" id="PTHR13697">
    <property type="entry name" value="PHOSPHOFRUCTOKINASE"/>
    <property type="match status" value="1"/>
</dbReference>